<proteinExistence type="predicted"/>
<gene>
    <name evidence="1" type="ORF">NLG97_g2143</name>
</gene>
<evidence type="ECO:0000313" key="1">
    <source>
        <dbReference type="EMBL" id="KAJ3497125.1"/>
    </source>
</evidence>
<sequence length="84" mass="9417">MVFALASEALAKEDDDWFMWLEARAAFETAMELDATKTAQAKKGIERCNEALDRIDPDTNSKVIDNKDSMAAEASSRFKREALD</sequence>
<dbReference type="Proteomes" id="UP001148737">
    <property type="component" value="Unassembled WGS sequence"/>
</dbReference>
<reference evidence="1" key="1">
    <citation type="submission" date="2022-07" db="EMBL/GenBank/DDBJ databases">
        <title>Genome Sequence of Lecanicillium saksenae.</title>
        <authorList>
            <person name="Buettner E."/>
        </authorList>
    </citation>
    <scope>NUCLEOTIDE SEQUENCE</scope>
    <source>
        <strain evidence="1">VT-O1</strain>
    </source>
</reference>
<name>A0ACC1R1T7_9HYPO</name>
<evidence type="ECO:0000313" key="2">
    <source>
        <dbReference type="Proteomes" id="UP001148737"/>
    </source>
</evidence>
<organism evidence="1 2">
    <name type="scientific">Lecanicillium saksenae</name>
    <dbReference type="NCBI Taxonomy" id="468837"/>
    <lineage>
        <taxon>Eukaryota</taxon>
        <taxon>Fungi</taxon>
        <taxon>Dikarya</taxon>
        <taxon>Ascomycota</taxon>
        <taxon>Pezizomycotina</taxon>
        <taxon>Sordariomycetes</taxon>
        <taxon>Hypocreomycetidae</taxon>
        <taxon>Hypocreales</taxon>
        <taxon>Cordycipitaceae</taxon>
        <taxon>Lecanicillium</taxon>
    </lineage>
</organism>
<accession>A0ACC1R1T7</accession>
<comment type="caution">
    <text evidence="1">The sequence shown here is derived from an EMBL/GenBank/DDBJ whole genome shotgun (WGS) entry which is preliminary data.</text>
</comment>
<dbReference type="EMBL" id="JANAKD010000136">
    <property type="protein sequence ID" value="KAJ3497125.1"/>
    <property type="molecule type" value="Genomic_DNA"/>
</dbReference>
<keyword evidence="2" id="KW-1185">Reference proteome</keyword>
<protein>
    <submittedName>
        <fullName evidence="1">Uncharacterized protein</fullName>
    </submittedName>
</protein>